<evidence type="ECO:0000313" key="7">
    <source>
        <dbReference type="Proteomes" id="UP001307889"/>
    </source>
</evidence>
<keyword evidence="4 5" id="KW-0472">Membrane</keyword>
<organism evidence="6 7">
    <name type="scientific">Nesidiocoris tenuis</name>
    <dbReference type="NCBI Taxonomy" id="355587"/>
    <lineage>
        <taxon>Eukaryota</taxon>
        <taxon>Metazoa</taxon>
        <taxon>Ecdysozoa</taxon>
        <taxon>Arthropoda</taxon>
        <taxon>Hexapoda</taxon>
        <taxon>Insecta</taxon>
        <taxon>Pterygota</taxon>
        <taxon>Neoptera</taxon>
        <taxon>Paraneoptera</taxon>
        <taxon>Hemiptera</taxon>
        <taxon>Heteroptera</taxon>
        <taxon>Panheteroptera</taxon>
        <taxon>Cimicomorpha</taxon>
        <taxon>Miridae</taxon>
        <taxon>Dicyphina</taxon>
        <taxon>Nesidiocoris</taxon>
    </lineage>
</organism>
<dbReference type="Gene3D" id="3.40.50.12190">
    <property type="match status" value="1"/>
</dbReference>
<evidence type="ECO:0000313" key="6">
    <source>
        <dbReference type="EMBL" id="BES89466.1"/>
    </source>
</evidence>
<keyword evidence="2 5" id="KW-0812">Transmembrane</keyword>
<keyword evidence="3 5" id="KW-1133">Transmembrane helix</keyword>
<dbReference type="InterPro" id="IPR038599">
    <property type="entry name" value="LAP1C-like_C_sf"/>
</dbReference>
<comment type="subcellular location">
    <subcellularLocation>
        <location evidence="1">Membrane</location>
    </subcellularLocation>
</comment>
<keyword evidence="7" id="KW-1185">Reference proteome</keyword>
<evidence type="ECO:0000256" key="5">
    <source>
        <dbReference type="SAM" id="Phobius"/>
    </source>
</evidence>
<evidence type="ECO:0000256" key="4">
    <source>
        <dbReference type="ARBA" id="ARBA00023136"/>
    </source>
</evidence>
<dbReference type="Proteomes" id="UP001307889">
    <property type="component" value="Chromosome 1"/>
</dbReference>
<protein>
    <submittedName>
        <fullName evidence="6">Uncharacterized protein</fullName>
    </submittedName>
</protein>
<name>A0ABN7AAW6_9HEMI</name>
<gene>
    <name evidence="6" type="ORF">NTJ_02273</name>
</gene>
<accession>A0ABN7AAW6</accession>
<dbReference type="EMBL" id="AP028909">
    <property type="protein sequence ID" value="BES89466.1"/>
    <property type="molecule type" value="Genomic_DNA"/>
</dbReference>
<sequence length="284" mass="32620">MWQPNSILKRLLYWKIKEQANVEQKFNLEKITYGATWHIHANTTCHKLALSLIVLLVCAAISAFIRLAVKYFSKNNHLLYKRIHFDLLFDRNVRTKFKSQRVETMVTILHGVRAALCDYCTRPSVLMLLATDDSYATSVNLSKRVCLAFLAAQGSFPDADGLRKITMKGSKYQALEDYWKFYQGLSKRLARFKVAIISDYHRIHPQASSALCHFADDAFSPYPKTLIFLLANVGGFFTEREIQTRSVMEMAESYTSHEMIRFLDSTVVADLQRTICGRPAFIEP</sequence>
<evidence type="ECO:0000256" key="2">
    <source>
        <dbReference type="ARBA" id="ARBA00022692"/>
    </source>
</evidence>
<reference evidence="6 7" key="1">
    <citation type="submission" date="2023-09" db="EMBL/GenBank/DDBJ databases">
        <title>Nesidiocoris tenuis whole genome shotgun sequence.</title>
        <authorList>
            <person name="Shibata T."/>
            <person name="Shimoda M."/>
            <person name="Kobayashi T."/>
            <person name="Uehara T."/>
        </authorList>
    </citation>
    <scope>NUCLEOTIDE SEQUENCE [LARGE SCALE GENOMIC DNA]</scope>
    <source>
        <strain evidence="6 7">Japan</strain>
    </source>
</reference>
<evidence type="ECO:0000256" key="1">
    <source>
        <dbReference type="ARBA" id="ARBA00004370"/>
    </source>
</evidence>
<proteinExistence type="predicted"/>
<feature type="transmembrane region" description="Helical" evidence="5">
    <location>
        <begin position="48"/>
        <end position="69"/>
    </location>
</feature>
<evidence type="ECO:0000256" key="3">
    <source>
        <dbReference type="ARBA" id="ARBA00022989"/>
    </source>
</evidence>